<evidence type="ECO:0000313" key="1">
    <source>
        <dbReference type="EMBL" id="EMZ21119.1"/>
    </source>
</evidence>
<sequence>MIDVEKKQILVVLLIIYTINIFAHDINPTNDGRVYADTAVQNVHENMSKIFGKERHYCRKCKEKIEKYMSEVDE</sequence>
<dbReference type="HOGENOM" id="CLU_2682290_0_0_9"/>
<dbReference type="OrthoDB" id="10003291at2"/>
<dbReference type="EMBL" id="AQFT01000136">
    <property type="protein sequence ID" value="EMZ21119.1"/>
    <property type="molecule type" value="Genomic_DNA"/>
</dbReference>
<protein>
    <submittedName>
        <fullName evidence="1">Uncharacterized protein</fullName>
    </submittedName>
</protein>
<accession>N2A9W9</accession>
<dbReference type="PATRIC" id="fig|1235802.3.peg.4953"/>
<evidence type="ECO:0000313" key="2">
    <source>
        <dbReference type="Proteomes" id="UP000012589"/>
    </source>
</evidence>
<dbReference type="STRING" id="1235802.C823_04692"/>
<organism evidence="1 2">
    <name type="scientific">Eubacterium plexicaudatum ASF492</name>
    <dbReference type="NCBI Taxonomy" id="1235802"/>
    <lineage>
        <taxon>Bacteria</taxon>
        <taxon>Bacillati</taxon>
        <taxon>Bacillota</taxon>
        <taxon>Clostridia</taxon>
        <taxon>Eubacteriales</taxon>
        <taxon>Eubacteriaceae</taxon>
        <taxon>Eubacterium</taxon>
    </lineage>
</organism>
<comment type="caution">
    <text evidence="1">The sequence shown here is derived from an EMBL/GenBank/DDBJ whole genome shotgun (WGS) entry which is preliminary data.</text>
</comment>
<dbReference type="AlphaFoldDB" id="N2A9W9"/>
<name>N2A9W9_9FIRM</name>
<dbReference type="Proteomes" id="UP000012589">
    <property type="component" value="Unassembled WGS sequence"/>
</dbReference>
<gene>
    <name evidence="1" type="ORF">C823_04692</name>
</gene>
<proteinExistence type="predicted"/>
<reference evidence="1 2" key="1">
    <citation type="journal article" date="2014" name="Genome Announc.">
        <title>Draft genome sequences of the altered schaedler flora, a defined bacterial community from gnotobiotic mice.</title>
        <authorList>
            <person name="Wannemuehler M.J."/>
            <person name="Overstreet A.M."/>
            <person name="Ward D.V."/>
            <person name="Phillips G.J."/>
        </authorList>
    </citation>
    <scope>NUCLEOTIDE SEQUENCE [LARGE SCALE GENOMIC DNA]</scope>
    <source>
        <strain evidence="1 2">ASF492</strain>
    </source>
</reference>
<keyword evidence="2" id="KW-1185">Reference proteome</keyword>